<comment type="caution">
    <text evidence="2">The sequence shown here is derived from an EMBL/GenBank/DDBJ whole genome shotgun (WGS) entry which is preliminary data.</text>
</comment>
<keyword evidence="1" id="KW-0175">Coiled coil</keyword>
<dbReference type="EMBL" id="JAQQAL010000028">
    <property type="protein sequence ID" value="MDC7227587.1"/>
    <property type="molecule type" value="Genomic_DNA"/>
</dbReference>
<evidence type="ECO:0000256" key="1">
    <source>
        <dbReference type="SAM" id="Coils"/>
    </source>
</evidence>
<dbReference type="AlphaFoldDB" id="A0AAJ1IE09"/>
<feature type="coiled-coil region" evidence="1">
    <location>
        <begin position="3"/>
        <end position="30"/>
    </location>
</feature>
<dbReference type="InterPro" id="IPR025516">
    <property type="entry name" value="DUF4404"/>
</dbReference>
<evidence type="ECO:0000313" key="3">
    <source>
        <dbReference type="Proteomes" id="UP001221217"/>
    </source>
</evidence>
<reference evidence="2 3" key="1">
    <citation type="submission" date="2022-12" db="EMBL/GenBank/DDBJ databases">
        <title>Metagenome assembled genome from gulf of manar.</title>
        <authorList>
            <person name="Kohli P."/>
            <person name="Pk S."/>
            <person name="Venkata Ramana C."/>
            <person name="Sasikala C."/>
        </authorList>
    </citation>
    <scope>NUCLEOTIDE SEQUENCE [LARGE SCALE GENOMIC DNA]</scope>
    <source>
        <strain evidence="2">JB008</strain>
    </source>
</reference>
<protein>
    <submittedName>
        <fullName evidence="2">DUF4404 family protein</fullName>
    </submittedName>
</protein>
<evidence type="ECO:0000313" key="2">
    <source>
        <dbReference type="EMBL" id="MDC7227587.1"/>
    </source>
</evidence>
<dbReference type="Proteomes" id="UP001221217">
    <property type="component" value="Unassembled WGS sequence"/>
</dbReference>
<sequence length="86" mass="9778">MDREKLEKHLKELRTEIEDLEFEAPESVERLMALADEIEVSTADDNEIDSDLLEGIQSNVDHFEVEHPSITALLNRIATLLSDMGI</sequence>
<gene>
    <name evidence="2" type="ORF">PQJ61_12550</name>
</gene>
<name>A0AAJ1IE09_9SPIO</name>
<dbReference type="Pfam" id="PF14357">
    <property type="entry name" value="DUF4404"/>
    <property type="match status" value="1"/>
</dbReference>
<proteinExistence type="predicted"/>
<organism evidence="2 3">
    <name type="scientific">Candidatus Thalassospirochaeta sargassi</name>
    <dbReference type="NCBI Taxonomy" id="3119039"/>
    <lineage>
        <taxon>Bacteria</taxon>
        <taxon>Pseudomonadati</taxon>
        <taxon>Spirochaetota</taxon>
        <taxon>Spirochaetia</taxon>
        <taxon>Spirochaetales</taxon>
        <taxon>Spirochaetaceae</taxon>
        <taxon>Candidatus Thalassospirochaeta</taxon>
    </lineage>
</organism>
<accession>A0AAJ1IE09</accession>